<evidence type="ECO:0000313" key="1">
    <source>
        <dbReference type="EMBL" id="MFD1411861.1"/>
    </source>
</evidence>
<evidence type="ECO:0000313" key="2">
    <source>
        <dbReference type="Proteomes" id="UP001597191"/>
    </source>
</evidence>
<gene>
    <name evidence="1" type="ORF">ACFQ4R_09720</name>
</gene>
<dbReference type="Proteomes" id="UP001597191">
    <property type="component" value="Unassembled WGS sequence"/>
</dbReference>
<keyword evidence="2" id="KW-1185">Reference proteome</keyword>
<reference evidence="2" key="1">
    <citation type="journal article" date="2019" name="Int. J. Syst. Evol. Microbiol.">
        <title>The Global Catalogue of Microorganisms (GCM) 10K type strain sequencing project: providing services to taxonomists for standard genome sequencing and annotation.</title>
        <authorList>
            <consortium name="The Broad Institute Genomics Platform"/>
            <consortium name="The Broad Institute Genome Sequencing Center for Infectious Disease"/>
            <person name="Wu L."/>
            <person name="Ma J."/>
        </authorList>
    </citation>
    <scope>NUCLEOTIDE SEQUENCE [LARGE SCALE GENOMIC DNA]</scope>
    <source>
        <strain evidence="2">CCM 8937</strain>
    </source>
</reference>
<sequence>MVLTELTNDMPGDYIFTTDSGSTYLIRIRPDERYLCRLNNRHALRKDREIIRVLKIERLKLGQPALFVLEPLNTAYDVTFRRTTIINSIALDEKANQEWPK</sequence>
<accession>A0ABW4BPZ3</accession>
<dbReference type="EMBL" id="JBHTOH010000089">
    <property type="protein sequence ID" value="MFD1411861.1"/>
    <property type="molecule type" value="Genomic_DNA"/>
</dbReference>
<name>A0ABW4BPZ3_9LACO</name>
<dbReference type="RefSeq" id="WP_125649726.1">
    <property type="nucleotide sequence ID" value="NZ_JBHTOH010000089.1"/>
</dbReference>
<proteinExistence type="predicted"/>
<organism evidence="1 2">
    <name type="scientific">Lapidilactobacillus gannanensis</name>
    <dbReference type="NCBI Taxonomy" id="2486002"/>
    <lineage>
        <taxon>Bacteria</taxon>
        <taxon>Bacillati</taxon>
        <taxon>Bacillota</taxon>
        <taxon>Bacilli</taxon>
        <taxon>Lactobacillales</taxon>
        <taxon>Lactobacillaceae</taxon>
        <taxon>Lapidilactobacillus</taxon>
    </lineage>
</organism>
<comment type="caution">
    <text evidence="1">The sequence shown here is derived from an EMBL/GenBank/DDBJ whole genome shotgun (WGS) entry which is preliminary data.</text>
</comment>
<protein>
    <submittedName>
        <fullName evidence="1">Uncharacterized protein</fullName>
    </submittedName>
</protein>